<reference evidence="2 3" key="1">
    <citation type="journal article" date="2018" name="Front. Plant Sci.">
        <title>Red Clover (Trifolium pratense) and Zigzag Clover (T. medium) - A Picture of Genomic Similarities and Differences.</title>
        <authorList>
            <person name="Dluhosova J."/>
            <person name="Istvanek J."/>
            <person name="Nedelnik J."/>
            <person name="Repkova J."/>
        </authorList>
    </citation>
    <scope>NUCLEOTIDE SEQUENCE [LARGE SCALE GENOMIC DNA]</scope>
    <source>
        <strain evidence="3">cv. 10/8</strain>
        <tissue evidence="2">Leaf</tissue>
    </source>
</reference>
<keyword evidence="3" id="KW-1185">Reference proteome</keyword>
<feature type="compositionally biased region" description="Low complexity" evidence="1">
    <location>
        <begin position="1"/>
        <end position="11"/>
    </location>
</feature>
<comment type="caution">
    <text evidence="2">The sequence shown here is derived from an EMBL/GenBank/DDBJ whole genome shotgun (WGS) entry which is preliminary data.</text>
</comment>
<evidence type="ECO:0000256" key="1">
    <source>
        <dbReference type="SAM" id="MobiDB-lite"/>
    </source>
</evidence>
<dbReference type="AlphaFoldDB" id="A0A392RJ96"/>
<feature type="region of interest" description="Disordered" evidence="1">
    <location>
        <begin position="1"/>
        <end position="22"/>
    </location>
</feature>
<dbReference type="EMBL" id="LXQA010231840">
    <property type="protein sequence ID" value="MCI36232.1"/>
    <property type="molecule type" value="Genomic_DNA"/>
</dbReference>
<feature type="region of interest" description="Disordered" evidence="1">
    <location>
        <begin position="41"/>
        <end position="105"/>
    </location>
</feature>
<sequence>LSQLQSQGSGQMPSQTIPNPKVNVSVITLRNGKQVIEPIVHENMDQRGEHENTVAPEKLEKQEHSMELKKDAEQAESSTKKPETEMKIPLPFPHRKTQSKRAAEAELDKEIMETFQKVEVNIPLLEAIKQIP</sequence>
<accession>A0A392RJ96</accession>
<organism evidence="2 3">
    <name type="scientific">Trifolium medium</name>
    <dbReference type="NCBI Taxonomy" id="97028"/>
    <lineage>
        <taxon>Eukaryota</taxon>
        <taxon>Viridiplantae</taxon>
        <taxon>Streptophyta</taxon>
        <taxon>Embryophyta</taxon>
        <taxon>Tracheophyta</taxon>
        <taxon>Spermatophyta</taxon>
        <taxon>Magnoliopsida</taxon>
        <taxon>eudicotyledons</taxon>
        <taxon>Gunneridae</taxon>
        <taxon>Pentapetalae</taxon>
        <taxon>rosids</taxon>
        <taxon>fabids</taxon>
        <taxon>Fabales</taxon>
        <taxon>Fabaceae</taxon>
        <taxon>Papilionoideae</taxon>
        <taxon>50 kb inversion clade</taxon>
        <taxon>NPAAA clade</taxon>
        <taxon>Hologalegina</taxon>
        <taxon>IRL clade</taxon>
        <taxon>Trifolieae</taxon>
        <taxon>Trifolium</taxon>
    </lineage>
</organism>
<evidence type="ECO:0000313" key="3">
    <source>
        <dbReference type="Proteomes" id="UP000265520"/>
    </source>
</evidence>
<evidence type="ECO:0000313" key="2">
    <source>
        <dbReference type="EMBL" id="MCI36232.1"/>
    </source>
</evidence>
<dbReference type="Proteomes" id="UP000265520">
    <property type="component" value="Unassembled WGS sequence"/>
</dbReference>
<feature type="non-terminal residue" evidence="2">
    <location>
        <position position="1"/>
    </location>
</feature>
<proteinExistence type="predicted"/>
<name>A0A392RJ96_9FABA</name>
<feature type="compositionally biased region" description="Basic and acidic residues" evidence="1">
    <location>
        <begin position="41"/>
        <end position="86"/>
    </location>
</feature>
<feature type="non-terminal residue" evidence="2">
    <location>
        <position position="132"/>
    </location>
</feature>
<protein>
    <submittedName>
        <fullName evidence="2">Uncharacterized protein</fullName>
    </submittedName>
</protein>